<keyword evidence="4 10" id="KW-1003">Cell membrane</keyword>
<dbReference type="NCBIfam" id="TIGR01400">
    <property type="entry name" value="fliR"/>
    <property type="match status" value="1"/>
</dbReference>
<evidence type="ECO:0000256" key="1">
    <source>
        <dbReference type="ARBA" id="ARBA00002578"/>
    </source>
</evidence>
<dbReference type="PANTHER" id="PTHR30065">
    <property type="entry name" value="FLAGELLAR BIOSYNTHETIC PROTEIN FLIR"/>
    <property type="match status" value="1"/>
</dbReference>
<keyword evidence="11" id="KW-0282">Flagellum</keyword>
<keyword evidence="12" id="KW-1185">Reference proteome</keyword>
<comment type="function">
    <text evidence="1 10">Role in flagellar biosynthesis.</text>
</comment>
<accession>A0A2P7R7R7</accession>
<dbReference type="Proteomes" id="UP000240243">
    <property type="component" value="Unassembled WGS sequence"/>
</dbReference>
<keyword evidence="11" id="KW-0966">Cell projection</keyword>
<evidence type="ECO:0000256" key="6">
    <source>
        <dbReference type="ARBA" id="ARBA00022989"/>
    </source>
</evidence>
<evidence type="ECO:0000256" key="9">
    <source>
        <dbReference type="NCBIfam" id="TIGR01400"/>
    </source>
</evidence>
<keyword evidence="5 10" id="KW-0812">Transmembrane</keyword>
<comment type="caution">
    <text evidence="11">The sequence shown here is derived from an EMBL/GenBank/DDBJ whole genome shotgun (WGS) entry which is preliminary data.</text>
</comment>
<keyword evidence="11" id="KW-0969">Cilium</keyword>
<dbReference type="RefSeq" id="WP_106728873.1">
    <property type="nucleotide sequence ID" value="NZ_PXYG01000002.1"/>
</dbReference>
<evidence type="ECO:0000313" key="12">
    <source>
        <dbReference type="Proteomes" id="UP000240243"/>
    </source>
</evidence>
<proteinExistence type="inferred from homology"/>
<evidence type="ECO:0000256" key="5">
    <source>
        <dbReference type="ARBA" id="ARBA00022692"/>
    </source>
</evidence>
<dbReference type="GO" id="GO:0005886">
    <property type="term" value="C:plasma membrane"/>
    <property type="evidence" value="ECO:0007669"/>
    <property type="project" value="UniProtKB-SubCell"/>
</dbReference>
<dbReference type="PANTHER" id="PTHR30065:SF8">
    <property type="entry name" value="FLAGELLAR BIOSYNTHETIC PROTEIN FLIR"/>
    <property type="match status" value="1"/>
</dbReference>
<dbReference type="AlphaFoldDB" id="A0A2P7R7R7"/>
<dbReference type="InterPro" id="IPR006303">
    <property type="entry name" value="FliR"/>
</dbReference>
<feature type="transmembrane region" description="Helical" evidence="10">
    <location>
        <begin position="128"/>
        <end position="152"/>
    </location>
</feature>
<feature type="transmembrane region" description="Helical" evidence="10">
    <location>
        <begin position="211"/>
        <end position="237"/>
    </location>
</feature>
<evidence type="ECO:0000313" key="11">
    <source>
        <dbReference type="EMBL" id="PSJ46256.1"/>
    </source>
</evidence>
<gene>
    <name evidence="11" type="ORF">C7H85_06320</name>
</gene>
<keyword evidence="8 10" id="KW-0975">Bacterial flagellum</keyword>
<dbReference type="OrthoDB" id="9797790at2"/>
<keyword evidence="6 10" id="KW-1133">Transmembrane helix</keyword>
<evidence type="ECO:0000256" key="10">
    <source>
        <dbReference type="RuleBase" id="RU362071"/>
    </source>
</evidence>
<keyword evidence="7 10" id="KW-0472">Membrane</keyword>
<sequence length="263" mass="28147">MNYTTAELLQWLASYLWPLCRIAGLMMTMAMFGAQLTPVYSRLLLALAITIAVAPVLPAMPAIALFSGAGFLVTLQQVLIGATIGLLSQFLLQTFVTAGQIIAMQTSLGFASMVDPLNGQSAPVVGQFYLMLGTLLFLALDGHLLMIEAIVLSFDTLPVAVNGLSVASWQTLAGLLTLLFQAAVAMSLSAIVAMLLINFSFGVMTRAAPQLNIFSVGFAVSMVCGLFILWLTLGGFLGHFENQWLRLQGVMCDSLRLRCEEGG</sequence>
<evidence type="ECO:0000256" key="4">
    <source>
        <dbReference type="ARBA" id="ARBA00022475"/>
    </source>
</evidence>
<dbReference type="EMBL" id="PXYG01000002">
    <property type="protein sequence ID" value="PSJ46256.1"/>
    <property type="molecule type" value="Genomic_DNA"/>
</dbReference>
<dbReference type="InterPro" id="IPR002010">
    <property type="entry name" value="T3SS_IM_R"/>
</dbReference>
<evidence type="ECO:0000256" key="3">
    <source>
        <dbReference type="ARBA" id="ARBA00021717"/>
    </source>
</evidence>
<evidence type="ECO:0000256" key="2">
    <source>
        <dbReference type="ARBA" id="ARBA00009772"/>
    </source>
</evidence>
<name>A0A2P7R7R7_9GAMM</name>
<dbReference type="GO" id="GO:0044780">
    <property type="term" value="P:bacterial-type flagellum assembly"/>
    <property type="evidence" value="ECO:0007669"/>
    <property type="project" value="UniProtKB-UniRule"/>
</dbReference>
<feature type="transmembrane region" description="Helical" evidence="10">
    <location>
        <begin position="12"/>
        <end position="32"/>
    </location>
</feature>
<dbReference type="GO" id="GO:0006605">
    <property type="term" value="P:protein targeting"/>
    <property type="evidence" value="ECO:0007669"/>
    <property type="project" value="UniProtKB-UniRule"/>
</dbReference>
<organism evidence="11 12">
    <name type="scientific">Zobellella endophytica</name>
    <dbReference type="NCBI Taxonomy" id="2116700"/>
    <lineage>
        <taxon>Bacteria</taxon>
        <taxon>Pseudomonadati</taxon>
        <taxon>Pseudomonadota</taxon>
        <taxon>Gammaproteobacteria</taxon>
        <taxon>Aeromonadales</taxon>
        <taxon>Aeromonadaceae</taxon>
        <taxon>Zobellella</taxon>
    </lineage>
</organism>
<dbReference type="Pfam" id="PF01311">
    <property type="entry name" value="Bac_export_1"/>
    <property type="match status" value="1"/>
</dbReference>
<protein>
    <recommendedName>
        <fullName evidence="3 9">Flagellar biosynthetic protein FliR</fullName>
    </recommendedName>
</protein>
<comment type="subcellular location">
    <subcellularLocation>
        <location evidence="10">Cell membrane</location>
        <topology evidence="10">Multi-pass membrane protein</topology>
    </subcellularLocation>
    <subcellularLocation>
        <location evidence="10">Bacterial flagellum basal body</location>
    </subcellularLocation>
</comment>
<feature type="transmembrane region" description="Helical" evidence="10">
    <location>
        <begin position="172"/>
        <end position="199"/>
    </location>
</feature>
<comment type="similarity">
    <text evidence="2 10">Belongs to the FliR/MopE/SpaR family.</text>
</comment>
<feature type="transmembrane region" description="Helical" evidence="10">
    <location>
        <begin position="78"/>
        <end position="103"/>
    </location>
</feature>
<feature type="transmembrane region" description="Helical" evidence="10">
    <location>
        <begin position="44"/>
        <end position="66"/>
    </location>
</feature>
<dbReference type="GO" id="GO:0009425">
    <property type="term" value="C:bacterial-type flagellum basal body"/>
    <property type="evidence" value="ECO:0007669"/>
    <property type="project" value="UniProtKB-SubCell"/>
</dbReference>
<dbReference type="PRINTS" id="PR00953">
    <property type="entry name" value="TYPE3IMRPROT"/>
</dbReference>
<reference evidence="11 12" key="1">
    <citation type="submission" date="2018-03" db="EMBL/GenBank/DDBJ databases">
        <title>The draft genome of Zobellella sp. 59N8.</title>
        <authorList>
            <person name="Liu L."/>
            <person name="Li L."/>
            <person name="Zhang X."/>
            <person name="Liang L."/>
            <person name="Wang T."/>
        </authorList>
    </citation>
    <scope>NUCLEOTIDE SEQUENCE [LARGE SCALE GENOMIC DNA]</scope>
    <source>
        <strain evidence="11 12">59N8</strain>
    </source>
</reference>
<evidence type="ECO:0000256" key="8">
    <source>
        <dbReference type="ARBA" id="ARBA00023143"/>
    </source>
</evidence>
<evidence type="ECO:0000256" key="7">
    <source>
        <dbReference type="ARBA" id="ARBA00023136"/>
    </source>
</evidence>